<keyword evidence="3" id="KW-1185">Reference proteome</keyword>
<keyword evidence="1" id="KW-0812">Transmembrane</keyword>
<sequence>MTSKRGSQVGRFIWLGMLVALVIFGLATAPELLEGLHLGPGADEVAFSFATLAYFLLLPAALLALVILSTYVVRVDLLHAMESRWASRIRTESGATESSNAEKLRRRGRWALPLLALAGTLALTAAVVALAFTGYDGGPYAEDDVARTLRGLGLALLFWASVLFAVLLLFGLGRASLRGAAANRRESRHRKGNYTRKERSQLETQRYSHDRLAAALRFRDEMLDERVPQTIDVWDFGAADGEVFFQDTPATYARYYGRDVAYSTSSGFFFGHPAFVLAGLAVTAMGNASARSRAQMEAAEQWREWQTARVLVSNQRLVCFAGGRWLSFWYSGVVASYPSMRERTLTLQFGDAEPLMLVGDHVPLAIVMATYSMHGRRGLLGHPDLVAAAAALSAPVRDVREP</sequence>
<comment type="caution">
    <text evidence="2">The sequence shown here is derived from an EMBL/GenBank/DDBJ whole genome shotgun (WGS) entry which is preliminary data.</text>
</comment>
<keyword evidence="1" id="KW-1133">Transmembrane helix</keyword>
<gene>
    <name evidence="2" type="ORF">F8O03_17360</name>
</gene>
<feature type="transmembrane region" description="Helical" evidence="1">
    <location>
        <begin position="12"/>
        <end position="33"/>
    </location>
</feature>
<feature type="transmembrane region" description="Helical" evidence="1">
    <location>
        <begin position="45"/>
        <end position="73"/>
    </location>
</feature>
<evidence type="ECO:0000256" key="1">
    <source>
        <dbReference type="SAM" id="Phobius"/>
    </source>
</evidence>
<accession>A0A7J5B067</accession>
<dbReference type="AlphaFoldDB" id="A0A7J5B067"/>
<feature type="transmembrane region" description="Helical" evidence="1">
    <location>
        <begin position="110"/>
        <end position="132"/>
    </location>
</feature>
<reference evidence="2 3" key="1">
    <citation type="submission" date="2019-09" db="EMBL/GenBank/DDBJ databases">
        <title>Phylogeny of genus Pseudoclavibacter and closely related genus.</title>
        <authorList>
            <person name="Li Y."/>
        </authorList>
    </citation>
    <scope>NUCLEOTIDE SEQUENCE [LARGE SCALE GENOMIC DNA]</scope>
    <source>
        <strain evidence="2 3">THG-MD12</strain>
    </source>
</reference>
<dbReference type="Proteomes" id="UP000490386">
    <property type="component" value="Unassembled WGS sequence"/>
</dbReference>
<evidence type="ECO:0000313" key="2">
    <source>
        <dbReference type="EMBL" id="KAB1636281.1"/>
    </source>
</evidence>
<protein>
    <submittedName>
        <fullName evidence="2">Uncharacterized protein</fullName>
    </submittedName>
</protein>
<proteinExistence type="predicted"/>
<dbReference type="RefSeq" id="WP_151424988.1">
    <property type="nucleotide sequence ID" value="NZ_WBJX01000007.1"/>
</dbReference>
<organism evidence="2 3">
    <name type="scientific">Pseudoclavibacter terrae</name>
    <dbReference type="NCBI Taxonomy" id="1530195"/>
    <lineage>
        <taxon>Bacteria</taxon>
        <taxon>Bacillati</taxon>
        <taxon>Actinomycetota</taxon>
        <taxon>Actinomycetes</taxon>
        <taxon>Micrococcales</taxon>
        <taxon>Microbacteriaceae</taxon>
        <taxon>Pseudoclavibacter</taxon>
    </lineage>
</organism>
<keyword evidence="1" id="KW-0472">Membrane</keyword>
<dbReference type="EMBL" id="WBJX01000007">
    <property type="protein sequence ID" value="KAB1636281.1"/>
    <property type="molecule type" value="Genomic_DNA"/>
</dbReference>
<dbReference type="OrthoDB" id="3260856at2"/>
<name>A0A7J5B067_9MICO</name>
<feature type="transmembrane region" description="Helical" evidence="1">
    <location>
        <begin position="152"/>
        <end position="172"/>
    </location>
</feature>
<evidence type="ECO:0000313" key="3">
    <source>
        <dbReference type="Proteomes" id="UP000490386"/>
    </source>
</evidence>